<proteinExistence type="predicted"/>
<dbReference type="AlphaFoldDB" id="A0A917DIQ8"/>
<sequence length="122" mass="12793">MANEAKAGPKASPKSKGPQLPVVLSANNLLVGDVVFLSADGWTRDPAKAAVGADAETAAAMEARAAVDVKANLVVDAYLVPVTIDAAGMPVARHFRELIRQKGPSIHPDYGKKAEFSNHYEA</sequence>
<dbReference type="RefSeq" id="WP_188855129.1">
    <property type="nucleotide sequence ID" value="NZ_BMJJ01000017.1"/>
</dbReference>
<protein>
    <recommendedName>
        <fullName evidence="3">DUF2849 domain-containing protein</fullName>
    </recommendedName>
</protein>
<gene>
    <name evidence="1" type="ORF">GCM10011335_49690</name>
</gene>
<evidence type="ECO:0008006" key="3">
    <source>
        <dbReference type="Google" id="ProtNLM"/>
    </source>
</evidence>
<accession>A0A917DIQ8</accession>
<dbReference type="EMBL" id="BMJJ01000017">
    <property type="protein sequence ID" value="GGD40993.1"/>
    <property type="molecule type" value="Genomic_DNA"/>
</dbReference>
<evidence type="ECO:0000313" key="1">
    <source>
        <dbReference type="EMBL" id="GGD40993.1"/>
    </source>
</evidence>
<reference evidence="1" key="1">
    <citation type="journal article" date="2014" name="Int. J. Syst. Evol. Microbiol.">
        <title>Complete genome sequence of Corynebacterium casei LMG S-19264T (=DSM 44701T), isolated from a smear-ripened cheese.</title>
        <authorList>
            <consortium name="US DOE Joint Genome Institute (JGI-PGF)"/>
            <person name="Walter F."/>
            <person name="Albersmeier A."/>
            <person name="Kalinowski J."/>
            <person name="Ruckert C."/>
        </authorList>
    </citation>
    <scope>NUCLEOTIDE SEQUENCE</scope>
    <source>
        <strain evidence="1">CGMCC 1.15493</strain>
    </source>
</reference>
<organism evidence="1 2">
    <name type="scientific">Aureimonas glaciei</name>
    <dbReference type="NCBI Taxonomy" id="1776957"/>
    <lineage>
        <taxon>Bacteria</taxon>
        <taxon>Pseudomonadati</taxon>
        <taxon>Pseudomonadota</taxon>
        <taxon>Alphaproteobacteria</taxon>
        <taxon>Hyphomicrobiales</taxon>
        <taxon>Aurantimonadaceae</taxon>
        <taxon>Aureimonas</taxon>
    </lineage>
</organism>
<evidence type="ECO:0000313" key="2">
    <source>
        <dbReference type="Proteomes" id="UP000613160"/>
    </source>
</evidence>
<dbReference type="Pfam" id="PF11011">
    <property type="entry name" value="DUF2849"/>
    <property type="match status" value="1"/>
</dbReference>
<dbReference type="InterPro" id="IPR021270">
    <property type="entry name" value="DUF2849"/>
</dbReference>
<reference evidence="1" key="2">
    <citation type="submission" date="2020-09" db="EMBL/GenBank/DDBJ databases">
        <authorList>
            <person name="Sun Q."/>
            <person name="Zhou Y."/>
        </authorList>
    </citation>
    <scope>NUCLEOTIDE SEQUENCE</scope>
    <source>
        <strain evidence="1">CGMCC 1.15493</strain>
    </source>
</reference>
<comment type="caution">
    <text evidence="1">The sequence shown here is derived from an EMBL/GenBank/DDBJ whole genome shotgun (WGS) entry which is preliminary data.</text>
</comment>
<keyword evidence="2" id="KW-1185">Reference proteome</keyword>
<name>A0A917DIQ8_9HYPH</name>
<dbReference type="Proteomes" id="UP000613160">
    <property type="component" value="Unassembled WGS sequence"/>
</dbReference>